<organism evidence="15 16">
    <name type="scientific">Hominibacterium faecale</name>
    <dbReference type="NCBI Taxonomy" id="2839743"/>
    <lineage>
        <taxon>Bacteria</taxon>
        <taxon>Bacillati</taxon>
        <taxon>Bacillota</taxon>
        <taxon>Clostridia</taxon>
        <taxon>Peptostreptococcales</taxon>
        <taxon>Anaerovoracaceae</taxon>
        <taxon>Hominibacterium</taxon>
    </lineage>
</organism>
<comment type="subcellular location">
    <subcellularLocation>
        <location evidence="2">Cytoplasm</location>
    </subcellularLocation>
</comment>
<keyword evidence="16" id="KW-1185">Reference proteome</keyword>
<dbReference type="Pfam" id="PF01029">
    <property type="entry name" value="NusB"/>
    <property type="match status" value="1"/>
</dbReference>
<dbReference type="PANTHER" id="PTHR22807">
    <property type="entry name" value="NOP2 YEAST -RELATED NOL1/NOP2/FMU SUN DOMAIN-CONTAINING"/>
    <property type="match status" value="1"/>
</dbReference>
<evidence type="ECO:0000256" key="12">
    <source>
        <dbReference type="ARBA" id="ARBA00047283"/>
    </source>
</evidence>
<dbReference type="InterPro" id="IPR023267">
    <property type="entry name" value="RCMT"/>
</dbReference>
<evidence type="ECO:0000256" key="10">
    <source>
        <dbReference type="ARBA" id="ARBA00030399"/>
    </source>
</evidence>
<dbReference type="FunFam" id="3.40.50.150:FF:000022">
    <property type="entry name" value="Ribosomal RNA small subunit methyltransferase B"/>
    <property type="match status" value="1"/>
</dbReference>
<evidence type="ECO:0000313" key="16">
    <source>
        <dbReference type="Proteomes" id="UP001065549"/>
    </source>
</evidence>
<dbReference type="GO" id="GO:0003723">
    <property type="term" value="F:RNA binding"/>
    <property type="evidence" value="ECO:0007669"/>
    <property type="project" value="UniProtKB-UniRule"/>
</dbReference>
<dbReference type="EC" id="2.1.1.176" evidence="3"/>
<dbReference type="PRINTS" id="PR02008">
    <property type="entry name" value="RCMTFAMILY"/>
</dbReference>
<dbReference type="NCBIfam" id="TIGR00563">
    <property type="entry name" value="rsmB"/>
    <property type="match status" value="1"/>
</dbReference>
<accession>A0A9J6QY02</accession>
<feature type="domain" description="SAM-dependent MTase RsmB/NOP-type" evidence="14">
    <location>
        <begin position="168"/>
        <end position="426"/>
    </location>
</feature>
<dbReference type="GO" id="GO:0005737">
    <property type="term" value="C:cytoplasm"/>
    <property type="evidence" value="ECO:0007669"/>
    <property type="project" value="UniProtKB-SubCell"/>
</dbReference>
<evidence type="ECO:0000256" key="6">
    <source>
        <dbReference type="ARBA" id="ARBA00022603"/>
    </source>
</evidence>
<dbReference type="InterPro" id="IPR049560">
    <property type="entry name" value="MeTrfase_RsmB-F_NOP2_cat"/>
</dbReference>
<dbReference type="InterPro" id="IPR035926">
    <property type="entry name" value="NusB-like_sf"/>
</dbReference>
<name>A0A9J6QY02_9FIRM</name>
<evidence type="ECO:0000256" key="3">
    <source>
        <dbReference type="ARBA" id="ARBA00012140"/>
    </source>
</evidence>
<protein>
    <recommendedName>
        <fullName evidence="3">16S rRNA (cytosine(967)-C(5))-methyltransferase</fullName>
        <ecNumber evidence="3">2.1.1.176</ecNumber>
    </recommendedName>
    <alternativeName>
        <fullName evidence="10">16S rRNA m5C967 methyltransferase</fullName>
    </alternativeName>
    <alternativeName>
        <fullName evidence="11">rRNA (cytosine-C(5)-)-methyltransferase RsmB</fullName>
    </alternativeName>
</protein>
<dbReference type="Pfam" id="PF22458">
    <property type="entry name" value="RsmF-B_ferredox"/>
    <property type="match status" value="1"/>
</dbReference>
<comment type="similarity">
    <text evidence="13">Belongs to the class I-like SAM-binding methyltransferase superfamily. RsmB/NOP family.</text>
</comment>
<gene>
    <name evidence="15" type="primary">rsmB</name>
    <name evidence="15" type="ORF">OBO34_18920</name>
</gene>
<keyword evidence="4" id="KW-0963">Cytoplasm</keyword>
<dbReference type="Pfam" id="PF01189">
    <property type="entry name" value="Methyltr_RsmB-F"/>
    <property type="match status" value="1"/>
</dbReference>
<evidence type="ECO:0000256" key="5">
    <source>
        <dbReference type="ARBA" id="ARBA00022552"/>
    </source>
</evidence>
<keyword evidence="8 13" id="KW-0949">S-adenosyl-L-methionine</keyword>
<feature type="binding site" evidence="13">
    <location>
        <position position="281"/>
    </location>
    <ligand>
        <name>S-adenosyl-L-methionine</name>
        <dbReference type="ChEBI" id="CHEBI:59789"/>
    </ligand>
</feature>
<feature type="active site" description="Nucleophile" evidence="13">
    <location>
        <position position="379"/>
    </location>
</feature>
<dbReference type="Proteomes" id="UP001065549">
    <property type="component" value="Unassembled WGS sequence"/>
</dbReference>
<keyword evidence="9 13" id="KW-0694">RNA-binding</keyword>
<dbReference type="EMBL" id="JAOSHN010000009">
    <property type="protein sequence ID" value="MCU7380387.1"/>
    <property type="molecule type" value="Genomic_DNA"/>
</dbReference>
<feature type="binding site" evidence="13">
    <location>
        <position position="326"/>
    </location>
    <ligand>
        <name>S-adenosyl-L-methionine</name>
        <dbReference type="ChEBI" id="CHEBI:59789"/>
    </ligand>
</feature>
<keyword evidence="7 13" id="KW-0808">Transferase</keyword>
<keyword evidence="6 13" id="KW-0489">Methyltransferase</keyword>
<evidence type="ECO:0000313" key="15">
    <source>
        <dbReference type="EMBL" id="MCU7380387.1"/>
    </source>
</evidence>
<dbReference type="PANTHER" id="PTHR22807:SF53">
    <property type="entry name" value="RIBOSOMAL RNA SMALL SUBUNIT METHYLTRANSFERASE B-RELATED"/>
    <property type="match status" value="1"/>
</dbReference>
<dbReference type="RefSeq" id="WP_148395465.1">
    <property type="nucleotide sequence ID" value="NZ_JAJAGH010000001.1"/>
</dbReference>
<dbReference type="Gene3D" id="1.10.940.10">
    <property type="entry name" value="NusB-like"/>
    <property type="match status" value="1"/>
</dbReference>
<proteinExistence type="inferred from homology"/>
<dbReference type="InterPro" id="IPR029063">
    <property type="entry name" value="SAM-dependent_MTases_sf"/>
</dbReference>
<evidence type="ECO:0000256" key="8">
    <source>
        <dbReference type="ARBA" id="ARBA00022691"/>
    </source>
</evidence>
<comment type="catalytic activity">
    <reaction evidence="12">
        <text>cytidine(967) in 16S rRNA + S-adenosyl-L-methionine = 5-methylcytidine(967) in 16S rRNA + S-adenosyl-L-homocysteine + H(+)</text>
        <dbReference type="Rhea" id="RHEA:42748"/>
        <dbReference type="Rhea" id="RHEA-COMP:10219"/>
        <dbReference type="Rhea" id="RHEA-COMP:10220"/>
        <dbReference type="ChEBI" id="CHEBI:15378"/>
        <dbReference type="ChEBI" id="CHEBI:57856"/>
        <dbReference type="ChEBI" id="CHEBI:59789"/>
        <dbReference type="ChEBI" id="CHEBI:74483"/>
        <dbReference type="ChEBI" id="CHEBI:82748"/>
        <dbReference type="EC" id="2.1.1.176"/>
    </reaction>
</comment>
<evidence type="ECO:0000259" key="14">
    <source>
        <dbReference type="PROSITE" id="PS51686"/>
    </source>
</evidence>
<evidence type="ECO:0000256" key="4">
    <source>
        <dbReference type="ARBA" id="ARBA00022490"/>
    </source>
</evidence>
<dbReference type="GO" id="GO:0006355">
    <property type="term" value="P:regulation of DNA-templated transcription"/>
    <property type="evidence" value="ECO:0007669"/>
    <property type="project" value="InterPro"/>
</dbReference>
<evidence type="ECO:0000256" key="7">
    <source>
        <dbReference type="ARBA" id="ARBA00022679"/>
    </source>
</evidence>
<evidence type="ECO:0000256" key="1">
    <source>
        <dbReference type="ARBA" id="ARBA00002724"/>
    </source>
</evidence>
<evidence type="ECO:0000256" key="9">
    <source>
        <dbReference type="ARBA" id="ARBA00022884"/>
    </source>
</evidence>
<dbReference type="SUPFAM" id="SSF53335">
    <property type="entry name" value="S-adenosyl-L-methionine-dependent methyltransferases"/>
    <property type="match status" value="1"/>
</dbReference>
<dbReference type="SUPFAM" id="SSF48013">
    <property type="entry name" value="NusB-like"/>
    <property type="match status" value="1"/>
</dbReference>
<dbReference type="InterPro" id="IPR006027">
    <property type="entry name" value="NusB_RsmB_TIM44"/>
</dbReference>
<dbReference type="Gene3D" id="3.30.70.1170">
    <property type="entry name" value="Sun protein, domain 3"/>
    <property type="match status" value="1"/>
</dbReference>
<reference evidence="15" key="1">
    <citation type="submission" date="2022-09" db="EMBL/GenBank/DDBJ databases">
        <title>Culturomic study of gut microbiota in children with autism spectrum disorder.</title>
        <authorList>
            <person name="Efimov B.A."/>
            <person name="Chaplin A.V."/>
            <person name="Sokolova S.R."/>
            <person name="Pikina A.P."/>
            <person name="Korzhanova M."/>
            <person name="Belova V."/>
            <person name="Korostin D."/>
        </authorList>
    </citation>
    <scope>NUCLEOTIDE SEQUENCE</scope>
    <source>
        <strain evidence="15">ASD5510</strain>
    </source>
</reference>
<evidence type="ECO:0000256" key="11">
    <source>
        <dbReference type="ARBA" id="ARBA00031088"/>
    </source>
</evidence>
<comment type="function">
    <text evidence="1">Specifically methylates the cytosine at position 967 (m5C967) of 16S rRNA.</text>
</comment>
<sequence>MDANRKTAYLTLMDVESKKSYSNIALNHQIICNKPNSQGFVRELVYGVLENKLLLDYYIDQLVSSGAGSLRTSDLTVLRMGIYQLGCMNSVPEYAAVNESVILAKRYCRGREGFVNGVLRNYLNRKFSIKLPDRAEDEVKYLSIKYSYAPWIIELWLEQYKVDFVEEMLKAGNETPQTTIRLNWLRIIKKDLIQKLEEKGYEVTPGELCQNALHIKGSELLGTELYKHGLFSIQDESSMLVAEKLDPKHGDVVMDVCAAPGGKTMAIAERMNNTGSIIASDIYRRKLDIIDKEAERLGITNVETRSWDATRVDSSMIEKADRVVVDVPCSGLGVVRRKPEIKYKKKTTEMELLPKKQLAILSASSQYVKPGGTLLYSTCTINPYENQRIIADFLKKNPSFKKEEAIQLLPHINHTDGFFICVMKKSRGLV</sequence>
<keyword evidence="5" id="KW-0698">rRNA processing</keyword>
<dbReference type="PROSITE" id="PS51686">
    <property type="entry name" value="SAM_MT_RSMB_NOP"/>
    <property type="match status" value="1"/>
</dbReference>
<dbReference type="InterPro" id="IPR054728">
    <property type="entry name" value="RsmB-like_ferredoxin"/>
</dbReference>
<dbReference type="GO" id="GO:0008649">
    <property type="term" value="F:rRNA methyltransferase activity"/>
    <property type="evidence" value="ECO:0007669"/>
    <property type="project" value="InterPro"/>
</dbReference>
<evidence type="ECO:0000256" key="2">
    <source>
        <dbReference type="ARBA" id="ARBA00004496"/>
    </source>
</evidence>
<feature type="binding site" evidence="13">
    <location>
        <begin position="257"/>
        <end position="263"/>
    </location>
    <ligand>
        <name>S-adenosyl-L-methionine</name>
        <dbReference type="ChEBI" id="CHEBI:59789"/>
    </ligand>
</feature>
<dbReference type="NCBIfam" id="NF011494">
    <property type="entry name" value="PRK14902.1"/>
    <property type="match status" value="1"/>
</dbReference>
<comment type="caution">
    <text evidence="15">The sequence shown here is derived from an EMBL/GenBank/DDBJ whole genome shotgun (WGS) entry which is preliminary data.</text>
</comment>
<feature type="binding site" evidence="13">
    <location>
        <position position="308"/>
    </location>
    <ligand>
        <name>S-adenosyl-L-methionine</name>
        <dbReference type="ChEBI" id="CHEBI:59789"/>
    </ligand>
</feature>
<dbReference type="AlphaFoldDB" id="A0A9J6QY02"/>
<dbReference type="InterPro" id="IPR001678">
    <property type="entry name" value="MeTrfase_RsmB-F_NOP2_dom"/>
</dbReference>
<dbReference type="InterPro" id="IPR004573">
    <property type="entry name" value="rRNA_ssu_MeTfrase_B"/>
</dbReference>
<evidence type="ECO:0000256" key="13">
    <source>
        <dbReference type="PROSITE-ProRule" id="PRU01023"/>
    </source>
</evidence>
<dbReference type="Gene3D" id="3.40.50.150">
    <property type="entry name" value="Vaccinia Virus protein VP39"/>
    <property type="match status" value="1"/>
</dbReference>